<evidence type="ECO:0000256" key="1">
    <source>
        <dbReference type="SAM" id="MobiDB-lite"/>
    </source>
</evidence>
<sequence length="238" mass="25509">MGLFCYLSFCAEQLSNKSLRLSDEIISKLFNLAFTQEQVKGGFRGTGIFPFNDKAIDTSTSSQHPQLLACATTGDNSTALTPTSSSSAAVQISSVQDPDTSSCPMAASSSSSKINLPPTSSVSHPSTPPDAGMSPSPSAPASSSQPSTPLSGNSSIKLKDYFLKQLQPRFAQVSGRGRSVRVMQFRYGESLNGEECLQRLREEADKIKTVTAGSKAKGGSKGKGRKRRHEVRVRRIKR</sequence>
<feature type="region of interest" description="Disordered" evidence="1">
    <location>
        <begin position="209"/>
        <end position="238"/>
    </location>
</feature>
<keyword evidence="3" id="KW-1185">Reference proteome</keyword>
<feature type="region of interest" description="Disordered" evidence="1">
    <location>
        <begin position="80"/>
        <end position="153"/>
    </location>
</feature>
<dbReference type="EMBL" id="JAWDGP010006995">
    <property type="protein sequence ID" value="KAK3731597.1"/>
    <property type="molecule type" value="Genomic_DNA"/>
</dbReference>
<comment type="caution">
    <text evidence="2">The sequence shown here is derived from an EMBL/GenBank/DDBJ whole genome shotgun (WGS) entry which is preliminary data.</text>
</comment>
<organism evidence="2 3">
    <name type="scientific">Elysia crispata</name>
    <name type="common">lettuce slug</name>
    <dbReference type="NCBI Taxonomy" id="231223"/>
    <lineage>
        <taxon>Eukaryota</taxon>
        <taxon>Metazoa</taxon>
        <taxon>Spiralia</taxon>
        <taxon>Lophotrochozoa</taxon>
        <taxon>Mollusca</taxon>
        <taxon>Gastropoda</taxon>
        <taxon>Heterobranchia</taxon>
        <taxon>Euthyneura</taxon>
        <taxon>Panpulmonata</taxon>
        <taxon>Sacoglossa</taxon>
        <taxon>Placobranchoidea</taxon>
        <taxon>Plakobranchidae</taxon>
        <taxon>Elysia</taxon>
    </lineage>
</organism>
<feature type="compositionally biased region" description="Basic residues" evidence="1">
    <location>
        <begin position="218"/>
        <end position="238"/>
    </location>
</feature>
<protein>
    <submittedName>
        <fullName evidence="2">Uncharacterized protein</fullName>
    </submittedName>
</protein>
<accession>A0AAE0Y386</accession>
<dbReference type="Proteomes" id="UP001283361">
    <property type="component" value="Unassembled WGS sequence"/>
</dbReference>
<evidence type="ECO:0000313" key="2">
    <source>
        <dbReference type="EMBL" id="KAK3731597.1"/>
    </source>
</evidence>
<reference evidence="2" key="1">
    <citation type="journal article" date="2023" name="G3 (Bethesda)">
        <title>A reference genome for the long-term kleptoplast-retaining sea slug Elysia crispata morphotype clarki.</title>
        <authorList>
            <person name="Eastman K.E."/>
            <person name="Pendleton A.L."/>
            <person name="Shaikh M.A."/>
            <person name="Suttiyut T."/>
            <person name="Ogas R."/>
            <person name="Tomko P."/>
            <person name="Gavelis G."/>
            <person name="Widhalm J.R."/>
            <person name="Wisecaver J.H."/>
        </authorList>
    </citation>
    <scope>NUCLEOTIDE SEQUENCE</scope>
    <source>
        <strain evidence="2">ECLA1</strain>
    </source>
</reference>
<dbReference type="AlphaFoldDB" id="A0AAE0Y386"/>
<proteinExistence type="predicted"/>
<evidence type="ECO:0000313" key="3">
    <source>
        <dbReference type="Proteomes" id="UP001283361"/>
    </source>
</evidence>
<name>A0AAE0Y386_9GAST</name>
<gene>
    <name evidence="2" type="ORF">RRG08_007676</name>
</gene>